<evidence type="ECO:0000313" key="1">
    <source>
        <dbReference type="EMBL" id="KAJ1672785.1"/>
    </source>
</evidence>
<keyword evidence="2" id="KW-1185">Reference proteome</keyword>
<name>A0ACC1H8N1_9FUNG</name>
<protein>
    <submittedName>
        <fullName evidence="1">Uncharacterized protein</fullName>
    </submittedName>
</protein>
<reference evidence="1" key="1">
    <citation type="submission" date="2022-06" db="EMBL/GenBank/DDBJ databases">
        <title>Phylogenomic reconstructions and comparative analyses of Kickxellomycotina fungi.</title>
        <authorList>
            <person name="Reynolds N.K."/>
            <person name="Stajich J.E."/>
            <person name="Barry K."/>
            <person name="Grigoriev I.V."/>
            <person name="Crous P."/>
            <person name="Smith M.E."/>
        </authorList>
    </citation>
    <scope>NUCLEOTIDE SEQUENCE</scope>
    <source>
        <strain evidence="1">RSA 2271</strain>
    </source>
</reference>
<accession>A0ACC1H8N1</accession>
<dbReference type="Proteomes" id="UP001145114">
    <property type="component" value="Unassembled WGS sequence"/>
</dbReference>
<gene>
    <name evidence="1" type="ORF">EV182_006509</name>
</gene>
<comment type="caution">
    <text evidence="1">The sequence shown here is derived from an EMBL/GenBank/DDBJ whole genome shotgun (WGS) entry which is preliminary data.</text>
</comment>
<organism evidence="1 2">
    <name type="scientific">Spiromyces aspiralis</name>
    <dbReference type="NCBI Taxonomy" id="68401"/>
    <lineage>
        <taxon>Eukaryota</taxon>
        <taxon>Fungi</taxon>
        <taxon>Fungi incertae sedis</taxon>
        <taxon>Zoopagomycota</taxon>
        <taxon>Kickxellomycotina</taxon>
        <taxon>Kickxellomycetes</taxon>
        <taxon>Kickxellales</taxon>
        <taxon>Kickxellaceae</taxon>
        <taxon>Spiromyces</taxon>
    </lineage>
</organism>
<evidence type="ECO:0000313" key="2">
    <source>
        <dbReference type="Proteomes" id="UP001145114"/>
    </source>
</evidence>
<feature type="non-terminal residue" evidence="1">
    <location>
        <position position="239"/>
    </location>
</feature>
<proteinExistence type="predicted"/>
<dbReference type="EMBL" id="JAMZIH010007846">
    <property type="protein sequence ID" value="KAJ1672785.1"/>
    <property type="molecule type" value="Genomic_DNA"/>
</dbReference>
<sequence length="239" mass="25895">MSSFDLPVTRTQSVNNLPYDNPPPAKVEEDRSIYNYATNPNDAEKAEQTGAMPTGDMIPPDGGRGWLVVMSGFLMLMFSMGVVNAFGEYQTYYVEVMFPHEPTSNISWIGTLQFACMCLFGIVIGILCEHMDTRLVTFIGGVIMGLALVIASFIKVVWGLILTQGLLFGFGAAFCFIPPCSLPSQWFTKKRGLAIGLVVAGSGVGGVWVTPATHAMINNISHAWALRISGILIFALNTS</sequence>